<protein>
    <submittedName>
        <fullName evidence="1">Uncharacterized protein</fullName>
    </submittedName>
</protein>
<evidence type="ECO:0000313" key="1">
    <source>
        <dbReference type="EMBL" id="SPF46111.1"/>
    </source>
</evidence>
<dbReference type="AlphaFoldDB" id="A0A2U3L2I5"/>
<dbReference type="EMBL" id="OMOD01000159">
    <property type="protein sequence ID" value="SPF46111.1"/>
    <property type="molecule type" value="Genomic_DNA"/>
</dbReference>
<name>A0A2U3L2I5_9BACT</name>
<evidence type="ECO:0000313" key="2">
    <source>
        <dbReference type="Proteomes" id="UP000238701"/>
    </source>
</evidence>
<accession>A0A2U3L2I5</accession>
<reference evidence="2" key="1">
    <citation type="submission" date="2018-02" db="EMBL/GenBank/DDBJ databases">
        <authorList>
            <person name="Hausmann B."/>
        </authorList>
    </citation>
    <scope>NUCLEOTIDE SEQUENCE [LARGE SCALE GENOMIC DNA]</scope>
    <source>
        <strain evidence="2">Peat soil MAG SbA1</strain>
    </source>
</reference>
<dbReference type="Proteomes" id="UP000238701">
    <property type="component" value="Unassembled WGS sequence"/>
</dbReference>
<proteinExistence type="predicted"/>
<organism evidence="1 2">
    <name type="scientific">Candidatus Sulfotelmatobacter kueseliae</name>
    <dbReference type="NCBI Taxonomy" id="2042962"/>
    <lineage>
        <taxon>Bacteria</taxon>
        <taxon>Pseudomonadati</taxon>
        <taxon>Acidobacteriota</taxon>
        <taxon>Terriglobia</taxon>
        <taxon>Terriglobales</taxon>
        <taxon>Candidatus Korobacteraceae</taxon>
        <taxon>Candidatus Sulfotelmatobacter</taxon>
    </lineage>
</organism>
<sequence>MSATRLEENYECKIAVSQMEKSGLAYLPITTTIALASSLDADAPSCLS</sequence>
<gene>
    <name evidence="1" type="ORF">SBA1_630060</name>
</gene>